<evidence type="ECO:0000256" key="9">
    <source>
        <dbReference type="ARBA" id="ARBA00047651"/>
    </source>
</evidence>
<keyword evidence="7" id="KW-0627">Porphyrin biosynthesis</keyword>
<dbReference type="FunFam" id="3.20.20.70:FF:000019">
    <property type="entry name" value="Delta-aminolevulinic acid dehydratase"/>
    <property type="match status" value="1"/>
</dbReference>
<comment type="pathway">
    <text evidence="1">Porphyrin-containing compound metabolism; protoporphyrin-IX biosynthesis; coproporphyrinogen-III from 5-aminolevulinate: step 1/4.</text>
</comment>
<keyword evidence="6 14" id="KW-0456">Lyase</keyword>
<name>A0A936K5C2_9BACT</name>
<dbReference type="InterPro" id="IPR013785">
    <property type="entry name" value="Aldolase_TIM"/>
</dbReference>
<dbReference type="PRINTS" id="PR00144">
    <property type="entry name" value="DALDHYDRTASE"/>
</dbReference>
<feature type="binding site" evidence="11">
    <location>
        <position position="205"/>
    </location>
    <ligand>
        <name>5-aminolevulinate</name>
        <dbReference type="ChEBI" id="CHEBI:356416"/>
        <label>1</label>
    </ligand>
</feature>
<dbReference type="GO" id="GO:0006783">
    <property type="term" value="P:heme biosynthetic process"/>
    <property type="evidence" value="ECO:0007669"/>
    <property type="project" value="UniProtKB-KW"/>
</dbReference>
<feature type="binding site" evidence="12">
    <location>
        <position position="129"/>
    </location>
    <ligand>
        <name>Zn(2+)</name>
        <dbReference type="ChEBI" id="CHEBI:29105"/>
        <note>catalytic</note>
    </ligand>
</feature>
<evidence type="ECO:0000256" key="10">
    <source>
        <dbReference type="PIRSR" id="PIRSR001415-1"/>
    </source>
</evidence>
<dbReference type="SMART" id="SM01004">
    <property type="entry name" value="ALAD"/>
    <property type="match status" value="1"/>
</dbReference>
<evidence type="ECO:0000256" key="7">
    <source>
        <dbReference type="ARBA" id="ARBA00023244"/>
    </source>
</evidence>
<dbReference type="PANTHER" id="PTHR11458">
    <property type="entry name" value="DELTA-AMINOLEVULINIC ACID DEHYDRATASE"/>
    <property type="match status" value="1"/>
</dbReference>
<keyword evidence="12" id="KW-0862">Zinc</keyword>
<feature type="binding site" evidence="12">
    <location>
        <position position="119"/>
    </location>
    <ligand>
        <name>Zn(2+)</name>
        <dbReference type="ChEBI" id="CHEBI:29105"/>
        <note>catalytic</note>
    </ligand>
</feature>
<evidence type="ECO:0000256" key="3">
    <source>
        <dbReference type="ARBA" id="ARBA00012053"/>
    </source>
</evidence>
<feature type="binding site" evidence="11">
    <location>
        <position position="274"/>
    </location>
    <ligand>
        <name>5-aminolevulinate</name>
        <dbReference type="ChEBI" id="CHEBI:356416"/>
        <label>2</label>
    </ligand>
</feature>
<dbReference type="GO" id="GO:0004655">
    <property type="term" value="F:porphobilinogen synthase activity"/>
    <property type="evidence" value="ECO:0007669"/>
    <property type="project" value="UniProtKB-EC"/>
</dbReference>
<accession>A0A936K5C2</accession>
<dbReference type="CDD" id="cd00384">
    <property type="entry name" value="ALAD_PBGS"/>
    <property type="match status" value="1"/>
</dbReference>
<dbReference type="Gene3D" id="3.20.20.70">
    <property type="entry name" value="Aldolase class I"/>
    <property type="match status" value="1"/>
</dbReference>
<protein>
    <recommendedName>
        <fullName evidence="4">Delta-aminolevulinic acid dehydratase</fullName>
        <ecNumber evidence="3">4.2.1.24</ecNumber>
    </recommendedName>
    <alternativeName>
        <fullName evidence="8">Porphobilinogen synthase</fullName>
    </alternativeName>
</protein>
<keyword evidence="12" id="KW-0479">Metal-binding</keyword>
<feature type="binding site" evidence="12">
    <location>
        <position position="121"/>
    </location>
    <ligand>
        <name>Zn(2+)</name>
        <dbReference type="ChEBI" id="CHEBI:29105"/>
        <note>catalytic</note>
    </ligand>
</feature>
<sequence length="325" mass="35391">MLNRSRRLRTSAAMRNLVAETDLRPRHLIQPHFVQPHPGSSEIASLPGIVRAGVEDTVRQVELDLKKGLASVLLFGVPDADSKSPDGRYACDHTGVIPVAVKALKQAFGSDLIVMTDVCLCGCTSHGHCGVVDEDGVVRNDETLPILAEMALRHAEAGADVAAPSDMMDGRVAAIRELLDENGYTQTSILSYAIKHAGAYYGPFRDAADSSPKFGDRRSYQMDPRNAREGLNDALLDVDEGADMLMVKPALPNLDLIWRLREAQLAPICAYHVSSEFSSVKAADRLGWVNGDQLMYEHLIAIRRAGADMIVTYAGREAVEKGWIS</sequence>
<dbReference type="PANTHER" id="PTHR11458:SF0">
    <property type="entry name" value="DELTA-AMINOLEVULINIC ACID DEHYDRATASE"/>
    <property type="match status" value="1"/>
</dbReference>
<keyword evidence="5" id="KW-0350">Heme biosynthesis</keyword>
<dbReference type="PIRSF" id="PIRSF001415">
    <property type="entry name" value="Porphbilin_synth"/>
    <property type="match status" value="1"/>
</dbReference>
<gene>
    <name evidence="14" type="primary">hemB</name>
    <name evidence="14" type="ORF">IPN91_02835</name>
</gene>
<dbReference type="Proteomes" id="UP000709959">
    <property type="component" value="Unassembled WGS sequence"/>
</dbReference>
<dbReference type="InterPro" id="IPR001731">
    <property type="entry name" value="ALAD"/>
</dbReference>
<evidence type="ECO:0000313" key="15">
    <source>
        <dbReference type="Proteomes" id="UP000709959"/>
    </source>
</evidence>
<evidence type="ECO:0000256" key="12">
    <source>
        <dbReference type="PIRSR" id="PIRSR001415-3"/>
    </source>
</evidence>
<dbReference type="NCBIfam" id="NF006762">
    <property type="entry name" value="PRK09283.1"/>
    <property type="match status" value="1"/>
</dbReference>
<feature type="binding site" evidence="11">
    <location>
        <position position="313"/>
    </location>
    <ligand>
        <name>5-aminolevulinate</name>
        <dbReference type="ChEBI" id="CHEBI:356416"/>
        <label>2</label>
    </ligand>
</feature>
<evidence type="ECO:0000256" key="11">
    <source>
        <dbReference type="PIRSR" id="PIRSR001415-2"/>
    </source>
</evidence>
<proteinExistence type="inferred from homology"/>
<dbReference type="GO" id="GO:0005829">
    <property type="term" value="C:cytosol"/>
    <property type="evidence" value="ECO:0007669"/>
    <property type="project" value="TreeGrafter"/>
</dbReference>
<dbReference type="AlphaFoldDB" id="A0A936K5C2"/>
<comment type="caution">
    <text evidence="14">The sequence shown here is derived from an EMBL/GenBank/DDBJ whole genome shotgun (WGS) entry which is preliminary data.</text>
</comment>
<organism evidence="14 15">
    <name type="scientific">Candidatus Geothrix odensensis</name>
    <dbReference type="NCBI Taxonomy" id="2954440"/>
    <lineage>
        <taxon>Bacteria</taxon>
        <taxon>Pseudomonadati</taxon>
        <taxon>Acidobacteriota</taxon>
        <taxon>Holophagae</taxon>
        <taxon>Holophagales</taxon>
        <taxon>Holophagaceae</taxon>
        <taxon>Geothrix</taxon>
    </lineage>
</organism>
<evidence type="ECO:0000313" key="14">
    <source>
        <dbReference type="EMBL" id="MBK8571579.1"/>
    </source>
</evidence>
<dbReference type="EC" id="4.2.1.24" evidence="3"/>
<reference evidence="14 15" key="1">
    <citation type="submission" date="2020-10" db="EMBL/GenBank/DDBJ databases">
        <title>Connecting structure to function with the recovery of over 1000 high-quality activated sludge metagenome-assembled genomes encoding full-length rRNA genes using long-read sequencing.</title>
        <authorList>
            <person name="Singleton C.M."/>
            <person name="Petriglieri F."/>
            <person name="Kristensen J.M."/>
            <person name="Kirkegaard R.H."/>
            <person name="Michaelsen T.Y."/>
            <person name="Andersen M.H."/>
            <person name="Karst S.M."/>
            <person name="Dueholm M.S."/>
            <person name="Nielsen P.H."/>
            <person name="Albertsen M."/>
        </authorList>
    </citation>
    <scope>NUCLEOTIDE SEQUENCE [LARGE SCALE GENOMIC DNA]</scope>
    <source>
        <strain evidence="14">OdNE_18-Q3-R46-58_MAXAC.008</strain>
    </source>
</reference>
<evidence type="ECO:0000256" key="8">
    <source>
        <dbReference type="ARBA" id="ARBA00032837"/>
    </source>
</evidence>
<evidence type="ECO:0000256" key="13">
    <source>
        <dbReference type="RuleBase" id="RU004161"/>
    </source>
</evidence>
<evidence type="ECO:0000256" key="4">
    <source>
        <dbReference type="ARBA" id="ARBA00020771"/>
    </source>
</evidence>
<dbReference type="EMBL" id="JADKCH010000001">
    <property type="protein sequence ID" value="MBK8571579.1"/>
    <property type="molecule type" value="Genomic_DNA"/>
</dbReference>
<feature type="active site" description="Schiff-base intermediate with substrate" evidence="10">
    <location>
        <position position="195"/>
    </location>
</feature>
<dbReference type="GO" id="GO:0008270">
    <property type="term" value="F:zinc ion binding"/>
    <property type="evidence" value="ECO:0007669"/>
    <property type="project" value="TreeGrafter"/>
</dbReference>
<feature type="active site" description="Schiff-base intermediate with substrate" evidence="10">
    <location>
        <position position="248"/>
    </location>
</feature>
<dbReference type="SUPFAM" id="SSF51569">
    <property type="entry name" value="Aldolase"/>
    <property type="match status" value="1"/>
</dbReference>
<dbReference type="Pfam" id="PF00490">
    <property type="entry name" value="ALAD"/>
    <property type="match status" value="1"/>
</dbReference>
<evidence type="ECO:0000256" key="6">
    <source>
        <dbReference type="ARBA" id="ARBA00023239"/>
    </source>
</evidence>
<feature type="binding site" evidence="11">
    <location>
        <position position="217"/>
    </location>
    <ligand>
        <name>5-aminolevulinate</name>
        <dbReference type="ChEBI" id="CHEBI:356416"/>
        <label>1</label>
    </ligand>
</feature>
<evidence type="ECO:0000256" key="5">
    <source>
        <dbReference type="ARBA" id="ARBA00023133"/>
    </source>
</evidence>
<comment type="similarity">
    <text evidence="2 13">Belongs to the ALAD family.</text>
</comment>
<evidence type="ECO:0000256" key="1">
    <source>
        <dbReference type="ARBA" id="ARBA00004694"/>
    </source>
</evidence>
<comment type="catalytic activity">
    <reaction evidence="9">
        <text>2 5-aminolevulinate = porphobilinogen + 2 H2O + H(+)</text>
        <dbReference type="Rhea" id="RHEA:24064"/>
        <dbReference type="ChEBI" id="CHEBI:15377"/>
        <dbReference type="ChEBI" id="CHEBI:15378"/>
        <dbReference type="ChEBI" id="CHEBI:58126"/>
        <dbReference type="ChEBI" id="CHEBI:356416"/>
        <dbReference type="EC" id="4.2.1.24"/>
    </reaction>
</comment>
<evidence type="ECO:0000256" key="2">
    <source>
        <dbReference type="ARBA" id="ARBA00008055"/>
    </source>
</evidence>